<accession>A0A1R2CRS6</accession>
<dbReference type="InterPro" id="IPR036305">
    <property type="entry name" value="RGS_sf"/>
</dbReference>
<dbReference type="SUPFAM" id="SSF48097">
    <property type="entry name" value="Regulator of G-protein signaling, RGS"/>
    <property type="match status" value="1"/>
</dbReference>
<feature type="transmembrane region" description="Helical" evidence="1">
    <location>
        <begin position="162"/>
        <end position="179"/>
    </location>
</feature>
<sequence length="342" mass="40220">MWGGFSENIIVIIVLTNYLEHNETSYFGFVSVSCAHFTVHYLYFIPFLLKSYRMHLIFKLDKDWNEQDFAFKKKMMRTKEKYLLKILIIISIPVISIAICSIVIGGNIDYIISNPMNSNHSDIYKQISYAIAMLFIFLEQFFCILSVYALRNINDDFYIKKELILVCLAWIITSPNNTFGIYSFYAYQILLRNTIVFVICSIFPLCKSFKVQPKEIPVTEDILNYFPLLLSCEITLNAFEQFLKTSTLQINGSDGSSYLNIWLRCEYHKKYPQDLSVSSFTKEEIQNLPTIQRSSFSILETTFFPLFKESPQYNYCLKEVNIQNLYLNRLQSISLDELYYFH</sequence>
<feature type="transmembrane region" description="Helical" evidence="1">
    <location>
        <begin position="126"/>
        <end position="150"/>
    </location>
</feature>
<feature type="transmembrane region" description="Helical" evidence="1">
    <location>
        <begin position="82"/>
        <end position="106"/>
    </location>
</feature>
<gene>
    <name evidence="2" type="ORF">SteCoe_5745</name>
</gene>
<reference evidence="2 3" key="1">
    <citation type="submission" date="2016-11" db="EMBL/GenBank/DDBJ databases">
        <title>The macronuclear genome of Stentor coeruleus: a giant cell with tiny introns.</title>
        <authorList>
            <person name="Slabodnick M."/>
            <person name="Ruby J.G."/>
            <person name="Reiff S.B."/>
            <person name="Swart E.C."/>
            <person name="Gosai S."/>
            <person name="Prabakaran S."/>
            <person name="Witkowska E."/>
            <person name="Larue G.E."/>
            <person name="Fisher S."/>
            <person name="Freeman R.M."/>
            <person name="Gunawardena J."/>
            <person name="Chu W."/>
            <person name="Stover N.A."/>
            <person name="Gregory B.D."/>
            <person name="Nowacki M."/>
            <person name="Derisi J."/>
            <person name="Roy S.W."/>
            <person name="Marshall W.F."/>
            <person name="Sood P."/>
        </authorList>
    </citation>
    <scope>NUCLEOTIDE SEQUENCE [LARGE SCALE GENOMIC DNA]</scope>
    <source>
        <strain evidence="2">WM001</strain>
    </source>
</reference>
<feature type="transmembrane region" description="Helical" evidence="1">
    <location>
        <begin position="26"/>
        <end position="49"/>
    </location>
</feature>
<dbReference type="AlphaFoldDB" id="A0A1R2CRS6"/>
<name>A0A1R2CRS6_9CILI</name>
<keyword evidence="1" id="KW-1133">Transmembrane helix</keyword>
<evidence type="ECO:0000313" key="2">
    <source>
        <dbReference type="EMBL" id="OMJ91714.1"/>
    </source>
</evidence>
<proteinExistence type="predicted"/>
<comment type="caution">
    <text evidence="2">The sequence shown here is derived from an EMBL/GenBank/DDBJ whole genome shotgun (WGS) entry which is preliminary data.</text>
</comment>
<organism evidence="2 3">
    <name type="scientific">Stentor coeruleus</name>
    <dbReference type="NCBI Taxonomy" id="5963"/>
    <lineage>
        <taxon>Eukaryota</taxon>
        <taxon>Sar</taxon>
        <taxon>Alveolata</taxon>
        <taxon>Ciliophora</taxon>
        <taxon>Postciliodesmatophora</taxon>
        <taxon>Heterotrichea</taxon>
        <taxon>Heterotrichida</taxon>
        <taxon>Stentoridae</taxon>
        <taxon>Stentor</taxon>
    </lineage>
</organism>
<dbReference type="Proteomes" id="UP000187209">
    <property type="component" value="Unassembled WGS sequence"/>
</dbReference>
<protein>
    <recommendedName>
        <fullName evidence="4">RGS domain-containing protein</fullName>
    </recommendedName>
</protein>
<keyword evidence="1" id="KW-0472">Membrane</keyword>
<keyword evidence="1" id="KW-0812">Transmembrane</keyword>
<evidence type="ECO:0000313" key="3">
    <source>
        <dbReference type="Proteomes" id="UP000187209"/>
    </source>
</evidence>
<dbReference type="EMBL" id="MPUH01000076">
    <property type="protein sequence ID" value="OMJ91714.1"/>
    <property type="molecule type" value="Genomic_DNA"/>
</dbReference>
<keyword evidence="3" id="KW-1185">Reference proteome</keyword>
<evidence type="ECO:0008006" key="4">
    <source>
        <dbReference type="Google" id="ProtNLM"/>
    </source>
</evidence>
<evidence type="ECO:0000256" key="1">
    <source>
        <dbReference type="SAM" id="Phobius"/>
    </source>
</evidence>